<proteinExistence type="inferred from homology"/>
<gene>
    <name evidence="9" type="ORF">DID88_006326</name>
</gene>
<dbReference type="Pfam" id="PF05557">
    <property type="entry name" value="MAD"/>
    <property type="match status" value="1"/>
</dbReference>
<dbReference type="Gene3D" id="6.10.250.90">
    <property type="match status" value="1"/>
</dbReference>
<dbReference type="Gene3D" id="3.30.457.60">
    <property type="match status" value="1"/>
</dbReference>
<keyword evidence="7" id="KW-0131">Cell cycle</keyword>
<reference evidence="9 10" key="1">
    <citation type="submission" date="2018-06" db="EMBL/GenBank/DDBJ databases">
        <title>Genome Sequence of the Brown Rot Fungal Pathogen Monilinia fructigena.</title>
        <authorList>
            <person name="Landi L."/>
            <person name="De Miccolis Angelini R.M."/>
            <person name="Pollastro S."/>
            <person name="Abate D."/>
            <person name="Faretra F."/>
            <person name="Romanazzi G."/>
        </authorList>
    </citation>
    <scope>NUCLEOTIDE SEQUENCE [LARGE SCALE GENOMIC DNA]</scope>
    <source>
        <strain evidence="9 10">Mfrg269</strain>
    </source>
</reference>
<keyword evidence="6" id="KW-0539">Nucleus</keyword>
<dbReference type="InterPro" id="IPR008672">
    <property type="entry name" value="Mad1"/>
</dbReference>
<evidence type="ECO:0000256" key="8">
    <source>
        <dbReference type="SAM" id="MobiDB-lite"/>
    </source>
</evidence>
<keyword evidence="5" id="KW-0498">Mitosis</keyword>
<dbReference type="GO" id="GO:0007094">
    <property type="term" value="P:mitotic spindle assembly checkpoint signaling"/>
    <property type="evidence" value="ECO:0007669"/>
    <property type="project" value="InterPro"/>
</dbReference>
<organism evidence="9 10">
    <name type="scientific">Monilinia fructigena</name>
    <dbReference type="NCBI Taxonomy" id="38457"/>
    <lineage>
        <taxon>Eukaryota</taxon>
        <taxon>Fungi</taxon>
        <taxon>Dikarya</taxon>
        <taxon>Ascomycota</taxon>
        <taxon>Pezizomycotina</taxon>
        <taxon>Leotiomycetes</taxon>
        <taxon>Helotiales</taxon>
        <taxon>Sclerotiniaceae</taxon>
        <taxon>Monilinia</taxon>
    </lineage>
</organism>
<dbReference type="GO" id="GO:0005635">
    <property type="term" value="C:nuclear envelope"/>
    <property type="evidence" value="ECO:0007669"/>
    <property type="project" value="TreeGrafter"/>
</dbReference>
<evidence type="ECO:0000256" key="3">
    <source>
        <dbReference type="ARBA" id="ARBA00022019"/>
    </source>
</evidence>
<dbReference type="EMBL" id="QKRW01000006">
    <property type="protein sequence ID" value="RAL66638.1"/>
    <property type="molecule type" value="Genomic_DNA"/>
</dbReference>
<dbReference type="Proteomes" id="UP000249056">
    <property type="component" value="Unassembled WGS sequence"/>
</dbReference>
<protein>
    <recommendedName>
        <fullName evidence="3">Spindle assembly checkpoint component MAD1</fullName>
    </recommendedName>
</protein>
<comment type="subcellular location">
    <subcellularLocation>
        <location evidence="1">Nucleus</location>
    </subcellularLocation>
</comment>
<dbReference type="PANTHER" id="PTHR23168:SF0">
    <property type="entry name" value="MITOTIC SPINDLE ASSEMBLY CHECKPOINT PROTEIN MAD1"/>
    <property type="match status" value="1"/>
</dbReference>
<feature type="region of interest" description="Disordered" evidence="8">
    <location>
        <begin position="511"/>
        <end position="536"/>
    </location>
</feature>
<keyword evidence="10" id="KW-1185">Reference proteome</keyword>
<evidence type="ECO:0000313" key="9">
    <source>
        <dbReference type="EMBL" id="RAL66638.1"/>
    </source>
</evidence>
<keyword evidence="4" id="KW-0132">Cell division</keyword>
<evidence type="ECO:0000256" key="2">
    <source>
        <dbReference type="ARBA" id="ARBA00008029"/>
    </source>
</evidence>
<dbReference type="GO" id="GO:0051315">
    <property type="term" value="P:attachment of mitotic spindle microtubules to kinetochore"/>
    <property type="evidence" value="ECO:0007669"/>
    <property type="project" value="TreeGrafter"/>
</dbReference>
<evidence type="ECO:0000256" key="1">
    <source>
        <dbReference type="ARBA" id="ARBA00004123"/>
    </source>
</evidence>
<evidence type="ECO:0000256" key="7">
    <source>
        <dbReference type="ARBA" id="ARBA00023306"/>
    </source>
</evidence>
<dbReference type="GO" id="GO:0000776">
    <property type="term" value="C:kinetochore"/>
    <property type="evidence" value="ECO:0007669"/>
    <property type="project" value="TreeGrafter"/>
</dbReference>
<sequence length="839" mass="94994">MRAHTPHGSGDSQRRRSSTSGGHRMSMGSAIPRAQSRLSLAARPSNIQPSFDFLTGAESAHRPPSRTERYRQSTRTAIEESRKEPIYAETDHEADRRRKELDELKAEVKTLKYTIDNHKQEEELAKLRHENELRDATRKAEDDFKHKQIAEGERNKAVRQYESLLKEMSEIRDNSSNEKTGLERRVREVEESKRLLEEEIEDIKTESEESSRILERRVSELETRNQTLQRSVQDLQEDSDRREALLQDVQQQLADKDTEYGALEAEVLRLKAQTGDTDTLEVIKRELSAQVTHIRNLEATNREQSAELKHYKRLHKSVEVVEEEKRSLQRKVEAMDDLQNELGEARLQRQRLEDERLAWTAYLQSQSDVEGQFEFNSPEDLARALVEERMQTATLVERLGAMESEVLDKDNIITGLQNEKRSMSEDMEKIKASGSSAGGGDSKARLRLERQRALAVKEVEYLRAQLKTFDAEDEAFGAGDNIDDAKIKRIEELESIVDQYRQEVQSLQADLTTAESAQHTTNLAGTKHSRDEGEENERIGVLTRKNRKLQENITALQTSQKLIQKELSVTQERLAAATAHSQTRILSLRSNPTSDFEAIKLSTITALRAENADLLSQLTTNLPPSASVPLSTLQTQKDLVAESQAALKDERTRNDRLKKVWGLKSQEFRDGVSSLLGWDAVFMPNGKMRVTSFYYPSVGEDENSIVFDGERGTMKVSGGPESKFAGRIMENIKFWVNERGSIPCFLAALTLEFYEEKKGDGTVMPSLSNSNPNHPTLFPSGLATKFSSPLFQTNNNNIRFPICPIGLIKEGVTAYKKTQSGPMKEGSPLQSGSVFNCHC</sequence>
<feature type="region of interest" description="Disordered" evidence="8">
    <location>
        <begin position="1"/>
        <end position="97"/>
    </location>
</feature>
<evidence type="ECO:0000256" key="5">
    <source>
        <dbReference type="ARBA" id="ARBA00022776"/>
    </source>
</evidence>
<dbReference type="OrthoDB" id="331602at2759"/>
<evidence type="ECO:0000256" key="4">
    <source>
        <dbReference type="ARBA" id="ARBA00022618"/>
    </source>
</evidence>
<dbReference type="AlphaFoldDB" id="A0A395J3C3"/>
<dbReference type="GO" id="GO:0072686">
    <property type="term" value="C:mitotic spindle"/>
    <property type="evidence" value="ECO:0007669"/>
    <property type="project" value="TreeGrafter"/>
</dbReference>
<comment type="similarity">
    <text evidence="2">Belongs to the MAD1 family.</text>
</comment>
<feature type="compositionally biased region" description="Basic and acidic residues" evidence="8">
    <location>
        <begin position="59"/>
        <end position="97"/>
    </location>
</feature>
<evidence type="ECO:0000313" key="10">
    <source>
        <dbReference type="Proteomes" id="UP000249056"/>
    </source>
</evidence>
<feature type="compositionally biased region" description="Polar residues" evidence="8">
    <location>
        <begin position="511"/>
        <end position="524"/>
    </location>
</feature>
<comment type="caution">
    <text evidence="9">The sequence shown here is derived from an EMBL/GenBank/DDBJ whole genome shotgun (WGS) entry which is preliminary data.</text>
</comment>
<evidence type="ECO:0000256" key="6">
    <source>
        <dbReference type="ARBA" id="ARBA00023242"/>
    </source>
</evidence>
<dbReference type="GO" id="GO:0051301">
    <property type="term" value="P:cell division"/>
    <property type="evidence" value="ECO:0007669"/>
    <property type="project" value="UniProtKB-KW"/>
</dbReference>
<dbReference type="PANTHER" id="PTHR23168">
    <property type="entry name" value="MITOTIC SPINDLE ASSEMBLY CHECKPOINT PROTEIN MAD1 MITOTIC ARREST DEFICIENT-LIKE PROTEIN 1"/>
    <property type="match status" value="1"/>
</dbReference>
<name>A0A395J3C3_9HELO</name>
<accession>A0A395J3C3</accession>